<evidence type="ECO:0000313" key="3">
    <source>
        <dbReference type="Proteomes" id="UP000233551"/>
    </source>
</evidence>
<dbReference type="AlphaFoldDB" id="A0A2I0LBQ3"/>
<dbReference type="Proteomes" id="UP000233551">
    <property type="component" value="Unassembled WGS sequence"/>
</dbReference>
<proteinExistence type="predicted"/>
<gene>
    <name evidence="2" type="ORF">CRG98_001441</name>
</gene>
<evidence type="ECO:0000256" key="1">
    <source>
        <dbReference type="SAM" id="MobiDB-lite"/>
    </source>
</evidence>
<accession>A0A2I0LBQ3</accession>
<reference evidence="2 3" key="1">
    <citation type="submission" date="2017-11" db="EMBL/GenBank/DDBJ databases">
        <title>De-novo sequencing of pomegranate (Punica granatum L.) genome.</title>
        <authorList>
            <person name="Akparov Z."/>
            <person name="Amiraslanov A."/>
            <person name="Hajiyeva S."/>
            <person name="Abbasov M."/>
            <person name="Kaur K."/>
            <person name="Hamwieh A."/>
            <person name="Solovyev V."/>
            <person name="Salamov A."/>
            <person name="Braich B."/>
            <person name="Kosarev P."/>
            <person name="Mahmoud A."/>
            <person name="Hajiyev E."/>
            <person name="Babayeva S."/>
            <person name="Izzatullayeva V."/>
            <person name="Mammadov A."/>
            <person name="Mammadov A."/>
            <person name="Sharifova S."/>
            <person name="Ojaghi J."/>
            <person name="Eynullazada K."/>
            <person name="Bayramov B."/>
            <person name="Abdulazimova A."/>
            <person name="Shahmuradov I."/>
        </authorList>
    </citation>
    <scope>NUCLEOTIDE SEQUENCE [LARGE SCALE GENOMIC DNA]</scope>
    <source>
        <strain evidence="3">cv. AG2017</strain>
        <tissue evidence="2">Leaf</tissue>
    </source>
</reference>
<keyword evidence="3" id="KW-1185">Reference proteome</keyword>
<name>A0A2I0LBQ3_PUNGR</name>
<organism evidence="2 3">
    <name type="scientific">Punica granatum</name>
    <name type="common">Pomegranate</name>
    <dbReference type="NCBI Taxonomy" id="22663"/>
    <lineage>
        <taxon>Eukaryota</taxon>
        <taxon>Viridiplantae</taxon>
        <taxon>Streptophyta</taxon>
        <taxon>Embryophyta</taxon>
        <taxon>Tracheophyta</taxon>
        <taxon>Spermatophyta</taxon>
        <taxon>Magnoliopsida</taxon>
        <taxon>eudicotyledons</taxon>
        <taxon>Gunneridae</taxon>
        <taxon>Pentapetalae</taxon>
        <taxon>rosids</taxon>
        <taxon>malvids</taxon>
        <taxon>Myrtales</taxon>
        <taxon>Lythraceae</taxon>
        <taxon>Punica</taxon>
    </lineage>
</organism>
<dbReference type="EMBL" id="PGOL01000060">
    <property type="protein sequence ID" value="PKI78113.1"/>
    <property type="molecule type" value="Genomic_DNA"/>
</dbReference>
<protein>
    <submittedName>
        <fullName evidence="2">Uncharacterized protein</fullName>
    </submittedName>
</protein>
<sequence length="135" mass="14705">MSGPERGAYSHGHLRRSPKSSSTGTIAALTTTSSSRTSAGIAIPTLPTFSVSSPSRIAPSKTLFNGFNWMALRAFDVTVFLSTGDRSVGNFFSPFSAPSRSCYTSKAFILIFIARSRLIRQLLHLELCSQYLHQL</sequence>
<comment type="caution">
    <text evidence="2">The sequence shown here is derived from an EMBL/GenBank/DDBJ whole genome shotgun (WGS) entry which is preliminary data.</text>
</comment>
<feature type="region of interest" description="Disordered" evidence="1">
    <location>
        <begin position="1"/>
        <end position="25"/>
    </location>
</feature>
<evidence type="ECO:0000313" key="2">
    <source>
        <dbReference type="EMBL" id="PKI78113.1"/>
    </source>
</evidence>